<feature type="transmembrane region" description="Helical" evidence="1">
    <location>
        <begin position="485"/>
        <end position="504"/>
    </location>
</feature>
<protein>
    <submittedName>
        <fullName evidence="2">Uncharacterized protein</fullName>
    </submittedName>
</protein>
<evidence type="ECO:0000313" key="2">
    <source>
        <dbReference type="EMBL" id="KAJ3140055.1"/>
    </source>
</evidence>
<sequence>MSPPVQSQLVACIIAPFEFCVNVKPPIAVCVVVSIAIVAIVVELIFDVFIPVDGDNKIEFAVVEDEATLAFFEKVGVFAISFAKFKVEAVDRVKFDTEAVKMVVGALKVDLTIKFDIKFVAVDDSESFTCKFSTFTPIICDVVVDVKDDVDAEPVTLVEVAEIVLVFDCVVVVTVALVNFVELLDGEFLADVLEVKNDVDGVNIEKLVKVVGVDVFGVKVVVALRAVWRAKQIVVVVGVTLINVAKLVAVVDKAILVKVVRATVVELLDVEDDLNITEVETVGYFVDVEEVMNFIKVVVVEDDGADAVTELVVVDVGAIKLGVVVDCVVFGVAFVNIVELLDVKVVIDIPAKVCVDVIEVKEAASFVEVGVVEVVVAFTKFWINVDVVLADINLVVVVKRVAVIKIVLVDVVKVGVVVNGVSVNGVKLVVVVKLFDVIEEMIVVVVRLVEVVDVVVVVSAVLVVVIKIVVVVGVELVIVVKLFDVIEVIVVVVGVELVIVVKLFDVIEVIIGVV</sequence>
<evidence type="ECO:0000256" key="1">
    <source>
        <dbReference type="SAM" id="Phobius"/>
    </source>
</evidence>
<feature type="transmembrane region" description="Helical" evidence="1">
    <location>
        <begin position="451"/>
        <end position="479"/>
    </location>
</feature>
<name>A0AAD5TBI5_9FUNG</name>
<feature type="non-terminal residue" evidence="2">
    <location>
        <position position="1"/>
    </location>
</feature>
<feature type="transmembrane region" description="Helical" evidence="1">
    <location>
        <begin position="26"/>
        <end position="50"/>
    </location>
</feature>
<organism evidence="2 3">
    <name type="scientific">Physocladia obscura</name>
    <dbReference type="NCBI Taxonomy" id="109957"/>
    <lineage>
        <taxon>Eukaryota</taxon>
        <taxon>Fungi</taxon>
        <taxon>Fungi incertae sedis</taxon>
        <taxon>Chytridiomycota</taxon>
        <taxon>Chytridiomycota incertae sedis</taxon>
        <taxon>Chytridiomycetes</taxon>
        <taxon>Chytridiales</taxon>
        <taxon>Chytriomycetaceae</taxon>
        <taxon>Physocladia</taxon>
    </lineage>
</organism>
<dbReference type="Proteomes" id="UP001211907">
    <property type="component" value="Unassembled WGS sequence"/>
</dbReference>
<proteinExistence type="predicted"/>
<reference evidence="2" key="1">
    <citation type="submission" date="2020-05" db="EMBL/GenBank/DDBJ databases">
        <title>Phylogenomic resolution of chytrid fungi.</title>
        <authorList>
            <person name="Stajich J.E."/>
            <person name="Amses K."/>
            <person name="Simmons R."/>
            <person name="Seto K."/>
            <person name="Myers J."/>
            <person name="Bonds A."/>
            <person name="Quandt C.A."/>
            <person name="Barry K."/>
            <person name="Liu P."/>
            <person name="Grigoriev I."/>
            <person name="Longcore J.E."/>
            <person name="James T.Y."/>
        </authorList>
    </citation>
    <scope>NUCLEOTIDE SEQUENCE</scope>
    <source>
        <strain evidence="2">JEL0513</strain>
    </source>
</reference>
<dbReference type="EMBL" id="JADGJH010000061">
    <property type="protein sequence ID" value="KAJ3140055.1"/>
    <property type="molecule type" value="Genomic_DNA"/>
</dbReference>
<comment type="caution">
    <text evidence="2">The sequence shown here is derived from an EMBL/GenBank/DDBJ whole genome shotgun (WGS) entry which is preliminary data.</text>
</comment>
<accession>A0AAD5TBI5</accession>
<keyword evidence="1" id="KW-1133">Transmembrane helix</keyword>
<gene>
    <name evidence="2" type="ORF">HK100_010798</name>
</gene>
<keyword evidence="1" id="KW-0812">Transmembrane</keyword>
<keyword evidence="3" id="KW-1185">Reference proteome</keyword>
<keyword evidence="1" id="KW-0472">Membrane</keyword>
<evidence type="ECO:0000313" key="3">
    <source>
        <dbReference type="Proteomes" id="UP001211907"/>
    </source>
</evidence>
<dbReference type="AlphaFoldDB" id="A0AAD5TBI5"/>